<keyword evidence="10" id="KW-0067">ATP-binding</keyword>
<proteinExistence type="predicted"/>
<dbReference type="InterPro" id="IPR013783">
    <property type="entry name" value="Ig-like_fold"/>
</dbReference>
<keyword evidence="9" id="KW-0418">Kinase</keyword>
<keyword evidence="15 19" id="KW-0675">Receptor</keyword>
<accession>A0A087UNT6</accession>
<feature type="non-terminal residue" evidence="19">
    <location>
        <position position="207"/>
    </location>
</feature>
<evidence type="ECO:0000256" key="7">
    <source>
        <dbReference type="ARBA" id="ARBA00022737"/>
    </source>
</evidence>
<evidence type="ECO:0000256" key="10">
    <source>
        <dbReference type="ARBA" id="ARBA00022840"/>
    </source>
</evidence>
<evidence type="ECO:0000256" key="14">
    <source>
        <dbReference type="ARBA" id="ARBA00023157"/>
    </source>
</evidence>
<dbReference type="PANTHER" id="PTHR19890">
    <property type="entry name" value="FIBROBLAST GROWTH FACTOR RECEPTOR"/>
    <property type="match status" value="1"/>
</dbReference>
<dbReference type="STRING" id="407821.A0A087UNT6"/>
<feature type="domain" description="Ig-like" evidence="18">
    <location>
        <begin position="89"/>
        <end position="190"/>
    </location>
</feature>
<dbReference type="FunFam" id="2.60.40.10:FF:000020">
    <property type="entry name" value="Fibroblast growth factor receptor"/>
    <property type="match status" value="1"/>
</dbReference>
<dbReference type="OrthoDB" id="6435907at2759"/>
<dbReference type="SMART" id="SM00408">
    <property type="entry name" value="IGc2"/>
    <property type="match status" value="2"/>
</dbReference>
<comment type="subcellular location">
    <subcellularLocation>
        <location evidence="1">Membrane</location>
        <topology evidence="1">Single-pass membrane protein</topology>
    </subcellularLocation>
</comment>
<dbReference type="PROSITE" id="PS50835">
    <property type="entry name" value="IG_LIKE"/>
    <property type="match status" value="2"/>
</dbReference>
<evidence type="ECO:0000313" key="20">
    <source>
        <dbReference type="Proteomes" id="UP000054359"/>
    </source>
</evidence>
<evidence type="ECO:0000259" key="18">
    <source>
        <dbReference type="PROSITE" id="PS50835"/>
    </source>
</evidence>
<protein>
    <recommendedName>
        <fullName evidence="2">receptor protein-tyrosine kinase</fullName>
        <ecNumber evidence="2">2.7.10.1</ecNumber>
    </recommendedName>
</protein>
<evidence type="ECO:0000256" key="15">
    <source>
        <dbReference type="ARBA" id="ARBA00023170"/>
    </source>
</evidence>
<keyword evidence="20" id="KW-1185">Reference proteome</keyword>
<sequence length="207" mass="23025">MNDLITAFSGSSANFRCAADGTPAPDIIWLKDGMPFEKDHRVRMQKWSLKLDNINSDDEGIYTCLISNTEGSISFNFTLEITDKKAFQPIIIEDFSTNQTVYVGQTVVLECKFASNLHHKVQWVKYFEVNGSSTDEFGVPYRKIVEAKNGNGANPRLLILNNVTFDDAGKYACVVSDDLGSSSNKSSWITVLPESLVVEHGRNSDMP</sequence>
<dbReference type="InterPro" id="IPR003599">
    <property type="entry name" value="Ig_sub"/>
</dbReference>
<keyword evidence="16" id="KW-0325">Glycoprotein</keyword>
<evidence type="ECO:0000256" key="8">
    <source>
        <dbReference type="ARBA" id="ARBA00022741"/>
    </source>
</evidence>
<dbReference type="GO" id="GO:0005524">
    <property type="term" value="F:ATP binding"/>
    <property type="evidence" value="ECO:0007669"/>
    <property type="project" value="UniProtKB-KW"/>
</dbReference>
<evidence type="ECO:0000256" key="12">
    <source>
        <dbReference type="ARBA" id="ARBA00023136"/>
    </source>
</evidence>
<dbReference type="GO" id="GO:0017134">
    <property type="term" value="F:fibroblast growth factor binding"/>
    <property type="evidence" value="ECO:0007669"/>
    <property type="project" value="TreeGrafter"/>
</dbReference>
<gene>
    <name evidence="19" type="ORF">X975_22885</name>
</gene>
<evidence type="ECO:0000256" key="13">
    <source>
        <dbReference type="ARBA" id="ARBA00023137"/>
    </source>
</evidence>
<dbReference type="InterPro" id="IPR007110">
    <property type="entry name" value="Ig-like_dom"/>
</dbReference>
<keyword evidence="4" id="KW-0808">Transferase</keyword>
<evidence type="ECO:0000256" key="2">
    <source>
        <dbReference type="ARBA" id="ARBA00011902"/>
    </source>
</evidence>
<dbReference type="EC" id="2.7.10.1" evidence="2"/>
<keyword evidence="8" id="KW-0547">Nucleotide-binding</keyword>
<evidence type="ECO:0000313" key="19">
    <source>
        <dbReference type="EMBL" id="KFM79025.1"/>
    </source>
</evidence>
<evidence type="ECO:0000256" key="5">
    <source>
        <dbReference type="ARBA" id="ARBA00022692"/>
    </source>
</evidence>
<name>A0A087UNT6_STEMI</name>
<dbReference type="InterPro" id="IPR036179">
    <property type="entry name" value="Ig-like_dom_sf"/>
</dbReference>
<dbReference type="SUPFAM" id="SSF48726">
    <property type="entry name" value="Immunoglobulin"/>
    <property type="match status" value="2"/>
</dbReference>
<feature type="domain" description="Ig-like" evidence="18">
    <location>
        <begin position="1"/>
        <end position="74"/>
    </location>
</feature>
<keyword evidence="3" id="KW-0597">Phosphoprotein</keyword>
<keyword evidence="11" id="KW-1133">Transmembrane helix</keyword>
<keyword evidence="13" id="KW-0829">Tyrosine-protein kinase</keyword>
<evidence type="ECO:0000256" key="16">
    <source>
        <dbReference type="ARBA" id="ARBA00023180"/>
    </source>
</evidence>
<evidence type="ECO:0000256" key="3">
    <source>
        <dbReference type="ARBA" id="ARBA00022553"/>
    </source>
</evidence>
<dbReference type="GO" id="GO:0005007">
    <property type="term" value="F:fibroblast growth factor receptor activity"/>
    <property type="evidence" value="ECO:0007669"/>
    <property type="project" value="TreeGrafter"/>
</dbReference>
<keyword evidence="7" id="KW-0677">Repeat</keyword>
<evidence type="ECO:0000256" key="11">
    <source>
        <dbReference type="ARBA" id="ARBA00022989"/>
    </source>
</evidence>
<keyword evidence="17" id="KW-0393">Immunoglobulin domain</keyword>
<dbReference type="InterPro" id="IPR052615">
    <property type="entry name" value="FGFRL"/>
</dbReference>
<keyword evidence="12" id="KW-0472">Membrane</keyword>
<keyword evidence="14" id="KW-1015">Disulfide bond</keyword>
<dbReference type="Pfam" id="PF13927">
    <property type="entry name" value="Ig_3"/>
    <property type="match status" value="1"/>
</dbReference>
<evidence type="ECO:0000256" key="1">
    <source>
        <dbReference type="ARBA" id="ARBA00004167"/>
    </source>
</evidence>
<dbReference type="InterPro" id="IPR013098">
    <property type="entry name" value="Ig_I-set"/>
</dbReference>
<dbReference type="EMBL" id="KK120784">
    <property type="protein sequence ID" value="KFM79025.1"/>
    <property type="molecule type" value="Genomic_DNA"/>
</dbReference>
<evidence type="ECO:0000256" key="17">
    <source>
        <dbReference type="ARBA" id="ARBA00023319"/>
    </source>
</evidence>
<dbReference type="Pfam" id="PF07679">
    <property type="entry name" value="I-set"/>
    <property type="match status" value="1"/>
</dbReference>
<evidence type="ECO:0000256" key="4">
    <source>
        <dbReference type="ARBA" id="ARBA00022679"/>
    </source>
</evidence>
<evidence type="ECO:0000256" key="9">
    <source>
        <dbReference type="ARBA" id="ARBA00022777"/>
    </source>
</evidence>
<reference evidence="19 20" key="1">
    <citation type="submission" date="2013-11" db="EMBL/GenBank/DDBJ databases">
        <title>Genome sequencing of Stegodyphus mimosarum.</title>
        <authorList>
            <person name="Bechsgaard J."/>
        </authorList>
    </citation>
    <scope>NUCLEOTIDE SEQUENCE [LARGE SCALE GENOMIC DNA]</scope>
</reference>
<dbReference type="FunFam" id="2.60.40.10:FF:000016">
    <property type="entry name" value="Fibroblast growth factor receptor"/>
    <property type="match status" value="1"/>
</dbReference>
<dbReference type="InterPro" id="IPR003598">
    <property type="entry name" value="Ig_sub2"/>
</dbReference>
<dbReference type="GO" id="GO:0005886">
    <property type="term" value="C:plasma membrane"/>
    <property type="evidence" value="ECO:0007669"/>
    <property type="project" value="TreeGrafter"/>
</dbReference>
<evidence type="ECO:0000256" key="6">
    <source>
        <dbReference type="ARBA" id="ARBA00022729"/>
    </source>
</evidence>
<keyword evidence="6" id="KW-0732">Signal</keyword>
<dbReference type="SMART" id="SM00409">
    <property type="entry name" value="IG"/>
    <property type="match status" value="2"/>
</dbReference>
<dbReference type="Gene3D" id="2.60.40.10">
    <property type="entry name" value="Immunoglobulins"/>
    <property type="match status" value="2"/>
</dbReference>
<dbReference type="AlphaFoldDB" id="A0A087UNT6"/>
<organism evidence="19 20">
    <name type="scientific">Stegodyphus mimosarum</name>
    <name type="common">African social velvet spider</name>
    <dbReference type="NCBI Taxonomy" id="407821"/>
    <lineage>
        <taxon>Eukaryota</taxon>
        <taxon>Metazoa</taxon>
        <taxon>Ecdysozoa</taxon>
        <taxon>Arthropoda</taxon>
        <taxon>Chelicerata</taxon>
        <taxon>Arachnida</taxon>
        <taxon>Araneae</taxon>
        <taxon>Araneomorphae</taxon>
        <taxon>Entelegynae</taxon>
        <taxon>Eresoidea</taxon>
        <taxon>Eresidae</taxon>
        <taxon>Stegodyphus</taxon>
    </lineage>
</organism>
<dbReference type="OMA" id="SITCDVY"/>
<dbReference type="Proteomes" id="UP000054359">
    <property type="component" value="Unassembled WGS sequence"/>
</dbReference>
<keyword evidence="5" id="KW-0812">Transmembrane</keyword>
<dbReference type="PANTHER" id="PTHR19890:SF10">
    <property type="entry name" value="FIBROBLAST GROWTH FACTOR RECEPTOR-LIKE 1"/>
    <property type="match status" value="1"/>
</dbReference>